<proteinExistence type="predicted"/>
<feature type="non-terminal residue" evidence="1">
    <location>
        <position position="109"/>
    </location>
</feature>
<evidence type="ECO:0000313" key="2">
    <source>
        <dbReference type="Proteomes" id="UP001432322"/>
    </source>
</evidence>
<reference evidence="1" key="1">
    <citation type="submission" date="2023-10" db="EMBL/GenBank/DDBJ databases">
        <title>Genome assembly of Pristionchus species.</title>
        <authorList>
            <person name="Yoshida K."/>
            <person name="Sommer R.J."/>
        </authorList>
    </citation>
    <scope>NUCLEOTIDE SEQUENCE</scope>
    <source>
        <strain evidence="1">RS5133</strain>
    </source>
</reference>
<keyword evidence="2" id="KW-1185">Reference proteome</keyword>
<feature type="non-terminal residue" evidence="1">
    <location>
        <position position="1"/>
    </location>
</feature>
<name>A0AAV5WPG7_9BILA</name>
<sequence>DHVTVEVGQTSKPVEQHDTRHFRLLNALFNQSEVGSLCRLVEDLVVLCESSVTLETKFLEDDFDFLLDGSELWNCFDFVIRRIFGNGIFEFAKGRLRNNKNIVAVHLEN</sequence>
<dbReference type="AlphaFoldDB" id="A0AAV5WPG7"/>
<dbReference type="Proteomes" id="UP001432322">
    <property type="component" value="Unassembled WGS sequence"/>
</dbReference>
<accession>A0AAV5WPG7</accession>
<gene>
    <name evidence="1" type="ORF">PFISCL1PPCAC_23810</name>
</gene>
<organism evidence="1 2">
    <name type="scientific">Pristionchus fissidentatus</name>
    <dbReference type="NCBI Taxonomy" id="1538716"/>
    <lineage>
        <taxon>Eukaryota</taxon>
        <taxon>Metazoa</taxon>
        <taxon>Ecdysozoa</taxon>
        <taxon>Nematoda</taxon>
        <taxon>Chromadorea</taxon>
        <taxon>Rhabditida</taxon>
        <taxon>Rhabditina</taxon>
        <taxon>Diplogasteromorpha</taxon>
        <taxon>Diplogasteroidea</taxon>
        <taxon>Neodiplogasteridae</taxon>
        <taxon>Pristionchus</taxon>
    </lineage>
</organism>
<dbReference type="EMBL" id="BTSY01000006">
    <property type="protein sequence ID" value="GMT32513.1"/>
    <property type="molecule type" value="Genomic_DNA"/>
</dbReference>
<evidence type="ECO:0000313" key="1">
    <source>
        <dbReference type="EMBL" id="GMT32513.1"/>
    </source>
</evidence>
<protein>
    <submittedName>
        <fullName evidence="1">Uncharacterized protein</fullName>
    </submittedName>
</protein>
<comment type="caution">
    <text evidence="1">The sequence shown here is derived from an EMBL/GenBank/DDBJ whole genome shotgun (WGS) entry which is preliminary data.</text>
</comment>